<gene>
    <name evidence="1" type="primary">orf416</name>
</gene>
<evidence type="ECO:0000313" key="1">
    <source>
        <dbReference type="EMBL" id="QSE33957.1"/>
    </source>
</evidence>
<proteinExistence type="predicted"/>
<protein>
    <submittedName>
        <fullName evidence="1">Uncharacterized protein</fullName>
    </submittedName>
</protein>
<dbReference type="AlphaFoldDB" id="A0A896Z9I3"/>
<sequence length="416" mass="49468">MLIIFLKNKTKNMKKTPILFRGKKQNLSPELSSDINKFYSKDILFMSKEELTRLRRNLIDELYAINYNKKSSNVFWNRVTRESSRNVVEYLIGEDYNPNLFGTILGFKKSANSRFSFFLYLSHETGRIERILFNPCSDSDFHLEYSDLKSSILTYKDEIIQDNVQNENHIIENSEQKFHKFNQIINSNYPLRLLNLDHLNDGNINKVFFDSFIIELLRDYLWTFRSFSVTDMKFLKQFTNPIYQGNFKDVPYFIGCGETNLKELESYYKTQNINLTFSEFSEYFKWFNAFKFINYNYIKNNSQDNLLSINLPKAFNWKTTNTILNEYNFQAVSLEQSKVPQIIKDLKTYINSRTITDKFDLLAKVSKFNNRSFNKIMNIYTNGHFNPNMVIDNNNSIKLRIKPTTKRFEMEGYEAP</sequence>
<keyword evidence="1" id="KW-0496">Mitochondrion</keyword>
<reference evidence="1" key="1">
    <citation type="journal article" date="2020" name="Comput. Struct. Biotechnol. J.">
        <title>The mitogenomes of two saprophytic Boletales species (Coniophora) reveals intron dynamics and accumulation of plasmid-derived and non-conserved genes.</title>
        <authorList>
            <person name="Wu P."/>
            <person name="Bao Z."/>
            <person name="Tu W."/>
            <person name="Li L."/>
            <person name="Xiong C."/>
            <person name="Jin X."/>
            <person name="Li P."/>
            <person name="Gui M."/>
            <person name="Huang W."/>
            <person name="Li Q."/>
        </authorList>
    </citation>
    <scope>NUCLEOTIDE SEQUENCE</scope>
</reference>
<accession>A0A896Z9I3</accession>
<geneLocation type="mitochondrion" evidence="1"/>
<name>A0A896Z9I3_9AGAM</name>
<dbReference type="EMBL" id="MT375015">
    <property type="protein sequence ID" value="QSE33957.1"/>
    <property type="molecule type" value="Genomic_DNA"/>
</dbReference>
<organism evidence="1">
    <name type="scientific">Coniophora olivacea</name>
    <dbReference type="NCBI Taxonomy" id="85977"/>
    <lineage>
        <taxon>Eukaryota</taxon>
        <taxon>Fungi</taxon>
        <taxon>Dikarya</taxon>
        <taxon>Basidiomycota</taxon>
        <taxon>Agaricomycotina</taxon>
        <taxon>Agaricomycetes</taxon>
        <taxon>Agaricomycetidae</taxon>
        <taxon>Boletales</taxon>
        <taxon>Coniophorineae</taxon>
        <taxon>Coniophoraceae</taxon>
        <taxon>Coniophora</taxon>
    </lineage>
</organism>